<dbReference type="GO" id="GO:0000109">
    <property type="term" value="C:nucleotide-excision repair complex"/>
    <property type="evidence" value="ECO:0007669"/>
    <property type="project" value="TreeGrafter"/>
</dbReference>
<organism evidence="5 6">
    <name type="scientific">Diacronema lutheri</name>
    <name type="common">Unicellular marine alga</name>
    <name type="synonym">Monochrysis lutheri</name>
    <dbReference type="NCBI Taxonomy" id="2081491"/>
    <lineage>
        <taxon>Eukaryota</taxon>
        <taxon>Haptista</taxon>
        <taxon>Haptophyta</taxon>
        <taxon>Pavlovophyceae</taxon>
        <taxon>Pavlovales</taxon>
        <taxon>Pavlovaceae</taxon>
        <taxon>Diacronema</taxon>
    </lineage>
</organism>
<evidence type="ECO:0000256" key="4">
    <source>
        <dbReference type="SAM" id="MobiDB-lite"/>
    </source>
</evidence>
<dbReference type="OMA" id="WIPAPRE"/>
<dbReference type="InterPro" id="IPR042238">
    <property type="entry name" value="Rad28/ERCC8/Ckn1/ATCSA-1"/>
</dbReference>
<dbReference type="OrthoDB" id="361494at2759"/>
<keyword evidence="6" id="KW-1185">Reference proteome</keyword>
<evidence type="ECO:0000313" key="6">
    <source>
        <dbReference type="Proteomes" id="UP000751190"/>
    </source>
</evidence>
<dbReference type="GO" id="GO:0000209">
    <property type="term" value="P:protein polyubiquitination"/>
    <property type="evidence" value="ECO:0007669"/>
    <property type="project" value="TreeGrafter"/>
</dbReference>
<dbReference type="EMBL" id="JAGTXO010000025">
    <property type="protein sequence ID" value="KAG8461498.1"/>
    <property type="molecule type" value="Genomic_DNA"/>
</dbReference>
<dbReference type="InterPro" id="IPR015943">
    <property type="entry name" value="WD40/YVTN_repeat-like_dom_sf"/>
</dbReference>
<dbReference type="GO" id="GO:0043161">
    <property type="term" value="P:proteasome-mediated ubiquitin-dependent protein catabolic process"/>
    <property type="evidence" value="ECO:0007669"/>
    <property type="project" value="TreeGrafter"/>
</dbReference>
<dbReference type="GO" id="GO:0031464">
    <property type="term" value="C:Cul4A-RING E3 ubiquitin ligase complex"/>
    <property type="evidence" value="ECO:0007669"/>
    <property type="project" value="TreeGrafter"/>
</dbReference>
<dbReference type="PROSITE" id="PS50082">
    <property type="entry name" value="WD_REPEATS_2"/>
    <property type="match status" value="3"/>
</dbReference>
<keyword evidence="1 3" id="KW-0853">WD repeat</keyword>
<evidence type="ECO:0000256" key="3">
    <source>
        <dbReference type="PROSITE-ProRule" id="PRU00221"/>
    </source>
</evidence>
<dbReference type="InterPro" id="IPR019775">
    <property type="entry name" value="WD40_repeat_CS"/>
</dbReference>
<evidence type="ECO:0000256" key="2">
    <source>
        <dbReference type="ARBA" id="ARBA00022737"/>
    </source>
</evidence>
<accession>A0A8J6CBH7</accession>
<dbReference type="SMART" id="SM00320">
    <property type="entry name" value="WD40"/>
    <property type="match status" value="6"/>
</dbReference>
<evidence type="ECO:0000256" key="1">
    <source>
        <dbReference type="ARBA" id="ARBA00022574"/>
    </source>
</evidence>
<dbReference type="PANTHER" id="PTHR46202">
    <property type="entry name" value="DNA EXCISION REPAIR PROTEIN ERCC-8"/>
    <property type="match status" value="1"/>
</dbReference>
<name>A0A8J6CBH7_DIALT</name>
<dbReference type="PANTHER" id="PTHR46202:SF1">
    <property type="entry name" value="DNA EXCISION REPAIR PROTEIN ERCC-8"/>
    <property type="match status" value="1"/>
</dbReference>
<dbReference type="GO" id="GO:0006283">
    <property type="term" value="P:transcription-coupled nucleotide-excision repair"/>
    <property type="evidence" value="ECO:0007669"/>
    <property type="project" value="InterPro"/>
</dbReference>
<feature type="repeat" description="WD" evidence="3">
    <location>
        <begin position="186"/>
        <end position="228"/>
    </location>
</feature>
<comment type="caution">
    <text evidence="5">The sequence shown here is derived from an EMBL/GenBank/DDBJ whole genome shotgun (WGS) entry which is preliminary data.</text>
</comment>
<feature type="compositionally biased region" description="Low complexity" evidence="4">
    <location>
        <begin position="393"/>
        <end position="443"/>
    </location>
</feature>
<reference evidence="5" key="1">
    <citation type="submission" date="2021-05" db="EMBL/GenBank/DDBJ databases">
        <title>The genome of the haptophyte Pavlova lutheri (Diacronema luteri, Pavlovales) - a model for lipid biosynthesis in eukaryotic algae.</title>
        <authorList>
            <person name="Hulatt C.J."/>
            <person name="Posewitz M.C."/>
        </authorList>
    </citation>
    <scope>NUCLEOTIDE SEQUENCE</scope>
    <source>
        <strain evidence="5">NIVA-4/92</strain>
    </source>
</reference>
<feature type="repeat" description="WD" evidence="3">
    <location>
        <begin position="256"/>
        <end position="297"/>
    </location>
</feature>
<dbReference type="SUPFAM" id="SSF50978">
    <property type="entry name" value="WD40 repeat-like"/>
    <property type="match status" value="1"/>
</dbReference>
<dbReference type="PROSITE" id="PS00678">
    <property type="entry name" value="WD_REPEATS_1"/>
    <property type="match status" value="1"/>
</dbReference>
<dbReference type="InterPro" id="IPR001680">
    <property type="entry name" value="WD40_rpt"/>
</dbReference>
<dbReference type="Gene3D" id="2.130.10.10">
    <property type="entry name" value="YVTN repeat-like/Quinoprotein amine dehydrogenase"/>
    <property type="match status" value="1"/>
</dbReference>
<dbReference type="PROSITE" id="PS50294">
    <property type="entry name" value="WD_REPEATS_REGION"/>
    <property type="match status" value="2"/>
</dbReference>
<protein>
    <recommendedName>
        <fullName evidence="7">DNA excision repair protein ERCC-8</fullName>
    </recommendedName>
</protein>
<gene>
    <name evidence="5" type="ORF">KFE25_001102</name>
</gene>
<keyword evidence="2" id="KW-0677">Repeat</keyword>
<dbReference type="AlphaFoldDB" id="A0A8J6CBH7"/>
<dbReference type="InterPro" id="IPR036322">
    <property type="entry name" value="WD40_repeat_dom_sf"/>
</dbReference>
<evidence type="ECO:0000313" key="5">
    <source>
        <dbReference type="EMBL" id="KAG8461498.1"/>
    </source>
</evidence>
<dbReference type="Proteomes" id="UP000751190">
    <property type="component" value="Unassembled WGS sequence"/>
</dbReference>
<proteinExistence type="predicted"/>
<feature type="compositionally biased region" description="Acidic residues" evidence="4">
    <location>
        <begin position="462"/>
        <end position="475"/>
    </location>
</feature>
<evidence type="ECO:0008006" key="7">
    <source>
        <dbReference type="Google" id="ProtNLM"/>
    </source>
</evidence>
<feature type="region of interest" description="Disordered" evidence="4">
    <location>
        <begin position="393"/>
        <end position="483"/>
    </location>
</feature>
<dbReference type="Pfam" id="PF00400">
    <property type="entry name" value="WD40"/>
    <property type="match status" value="3"/>
</dbReference>
<sequence length="483" mass="50075">MIGLLRFREMGCAPPDGYALRPSVLHMRARAVALSPSLEVRSAHRAAVRALDVERAHGRFVLAGDAEGLIAIYDVREPLGAGGRRAGEPYVAKPLARVPKAHRFAIAALCWYPPDPGLFVTAAYDGLVRAWDADALQPALDFELHGRVYALHLSPVASSHGLVAVGSEESAVRLCDLRSGARTHLLHGHSAPVWAVQWSTGREHVLASGSRDGRALMWDVRRPGAVHALDRAHAGARGGRAEGGEGGVAGAQRRRASAHDGGVNGLLFSPDGSELLTFGKDDRLRLWDAESGRLLHVSYEGAANAAPRNITLAATACGGPGTAHACAYVPCGRLLHVYEWATGALVSRLRGHFERVNAVALADGAVGGAAELLLSASDDASICAWAPPSDALGAAPAATAAPPSRAPIAATARQAARPARGARAAGAARRTSRPVGAAGARARAPVDRADAARVGARLNEDAWSDADEASGDGDDGLAPGWSG</sequence>
<feature type="repeat" description="WD" evidence="3">
    <location>
        <begin position="99"/>
        <end position="132"/>
    </location>
</feature>